<evidence type="ECO:0000256" key="1">
    <source>
        <dbReference type="ARBA" id="ARBA00009477"/>
    </source>
</evidence>
<feature type="chain" id="PRO_5045604146" evidence="2">
    <location>
        <begin position="21"/>
        <end position="267"/>
    </location>
</feature>
<reference evidence="3 4" key="1">
    <citation type="submission" date="2023-01" db="EMBL/GenBank/DDBJ databases">
        <title>Novel species of the genus Vogesella isolated from rivers.</title>
        <authorList>
            <person name="Lu H."/>
        </authorList>
    </citation>
    <scope>NUCLEOTIDE SEQUENCE [LARGE SCALE GENOMIC DNA]</scope>
    <source>
        <strain evidence="3 4">DC21W</strain>
    </source>
</reference>
<gene>
    <name evidence="3" type="ORF">PQU95_09880</name>
</gene>
<dbReference type="NCBIfam" id="TIGR01730">
    <property type="entry name" value="RND_mfp"/>
    <property type="match status" value="1"/>
</dbReference>
<dbReference type="Gene3D" id="2.40.30.170">
    <property type="match status" value="1"/>
</dbReference>
<dbReference type="PANTHER" id="PTHR30469">
    <property type="entry name" value="MULTIDRUG RESISTANCE PROTEIN MDTA"/>
    <property type="match status" value="1"/>
</dbReference>
<dbReference type="PANTHER" id="PTHR30469:SF15">
    <property type="entry name" value="HLYD FAMILY OF SECRETION PROTEINS"/>
    <property type="match status" value="1"/>
</dbReference>
<protein>
    <submittedName>
        <fullName evidence="3">Efflux RND transporter periplasmic adaptor subunit</fullName>
    </submittedName>
</protein>
<evidence type="ECO:0000313" key="4">
    <source>
        <dbReference type="Proteomes" id="UP001219956"/>
    </source>
</evidence>
<proteinExistence type="inferred from homology"/>
<comment type="similarity">
    <text evidence="1">Belongs to the membrane fusion protein (MFP) (TC 8.A.1) family.</text>
</comment>
<evidence type="ECO:0000256" key="2">
    <source>
        <dbReference type="SAM" id="SignalP"/>
    </source>
</evidence>
<sequence length="267" mass="28552">MNTRRVVPVLAMLLASFPLAAQQAPAPLPLAKPAARPPVAAKPAAEQREIRAQLAPKRYTTLAAEIGAKISRIPVQEGAAFKAGQTLITFDCSLQAAQLNRARAAQSAADKAYSSNRRLAELNSVGKLELDTSEAEVRKAKADVAAGMAVLGKCSIAAPFSGRVAEQKLREQQFAQAGQAVLDIIDDSVLELAFLVPSRWLVWMKPDSTFQVRIDETGKTYPARIQRLGARVDPVSQSIKVNAVIDGKFAELMAGMSGKVLMVPPAN</sequence>
<accession>A0ABT5IY77</accession>
<dbReference type="Gene3D" id="2.40.50.100">
    <property type="match status" value="1"/>
</dbReference>
<dbReference type="Proteomes" id="UP001219956">
    <property type="component" value="Unassembled WGS sequence"/>
</dbReference>
<evidence type="ECO:0000313" key="3">
    <source>
        <dbReference type="EMBL" id="MDC7717521.1"/>
    </source>
</evidence>
<dbReference type="EMBL" id="JAQQLF010000010">
    <property type="protein sequence ID" value="MDC7717521.1"/>
    <property type="molecule type" value="Genomic_DNA"/>
</dbReference>
<organism evidence="3 4">
    <name type="scientific">Vogesella aquatica</name>
    <dbReference type="NCBI Taxonomy" id="2984206"/>
    <lineage>
        <taxon>Bacteria</taxon>
        <taxon>Pseudomonadati</taxon>
        <taxon>Pseudomonadota</taxon>
        <taxon>Betaproteobacteria</taxon>
        <taxon>Neisseriales</taxon>
        <taxon>Chromobacteriaceae</taxon>
        <taxon>Vogesella</taxon>
    </lineage>
</organism>
<dbReference type="SUPFAM" id="SSF111369">
    <property type="entry name" value="HlyD-like secretion proteins"/>
    <property type="match status" value="1"/>
</dbReference>
<dbReference type="InterPro" id="IPR006143">
    <property type="entry name" value="RND_pump_MFP"/>
</dbReference>
<name>A0ABT5IY77_9NEIS</name>
<feature type="signal peptide" evidence="2">
    <location>
        <begin position="1"/>
        <end position="20"/>
    </location>
</feature>
<dbReference type="RefSeq" id="WP_272751833.1">
    <property type="nucleotide sequence ID" value="NZ_JAQQLF010000010.1"/>
</dbReference>
<comment type="caution">
    <text evidence="3">The sequence shown here is derived from an EMBL/GenBank/DDBJ whole genome shotgun (WGS) entry which is preliminary data.</text>
</comment>
<keyword evidence="4" id="KW-1185">Reference proteome</keyword>
<keyword evidence="2" id="KW-0732">Signal</keyword>